<evidence type="ECO:0000313" key="11">
    <source>
        <dbReference type="EMBL" id="KAG2228731.1"/>
    </source>
</evidence>
<feature type="signal peptide" evidence="9">
    <location>
        <begin position="1"/>
        <end position="22"/>
    </location>
</feature>
<dbReference type="Proteomes" id="UP000613177">
    <property type="component" value="Unassembled WGS sequence"/>
</dbReference>
<dbReference type="EMBL" id="JAEPRE010000370">
    <property type="protein sequence ID" value="KAG2228731.1"/>
    <property type="molecule type" value="Genomic_DNA"/>
</dbReference>
<feature type="domain" description="Copper acquisition factor BIM1-like" evidence="10">
    <location>
        <begin position="22"/>
        <end position="162"/>
    </location>
</feature>
<keyword evidence="6" id="KW-0449">Lipoprotein</keyword>
<keyword evidence="5" id="KW-0325">Glycoprotein</keyword>
<feature type="region of interest" description="Disordered" evidence="8">
    <location>
        <begin position="164"/>
        <end position="183"/>
    </location>
</feature>
<evidence type="ECO:0000256" key="2">
    <source>
        <dbReference type="ARBA" id="ARBA00022475"/>
    </source>
</evidence>
<gene>
    <name evidence="11" type="ORF">INT48_001165</name>
</gene>
<dbReference type="InterPro" id="IPR046530">
    <property type="entry name" value="BIM1-like_dom"/>
</dbReference>
<dbReference type="InterPro" id="IPR046936">
    <property type="entry name" value="BIM1-like"/>
</dbReference>
<keyword evidence="12" id="KW-1185">Reference proteome</keyword>
<evidence type="ECO:0000259" key="10">
    <source>
        <dbReference type="Pfam" id="PF20238"/>
    </source>
</evidence>
<evidence type="ECO:0000256" key="1">
    <source>
        <dbReference type="ARBA" id="ARBA00004236"/>
    </source>
</evidence>
<evidence type="ECO:0000313" key="12">
    <source>
        <dbReference type="Proteomes" id="UP000613177"/>
    </source>
</evidence>
<feature type="chain" id="PRO_5034766020" description="Copper acquisition factor BIM1-like domain-containing protein" evidence="9">
    <location>
        <begin position="23"/>
        <end position="205"/>
    </location>
</feature>
<dbReference type="GO" id="GO:0005886">
    <property type="term" value="C:plasma membrane"/>
    <property type="evidence" value="ECO:0007669"/>
    <property type="project" value="UniProtKB-SubCell"/>
</dbReference>
<reference evidence="11" key="1">
    <citation type="submission" date="2021-01" db="EMBL/GenBank/DDBJ databases">
        <title>Metabolic potential, ecology and presence of endohyphal bacteria is reflected in genomic diversity of Mucoromycotina.</title>
        <authorList>
            <person name="Muszewska A."/>
            <person name="Okrasinska A."/>
            <person name="Steczkiewicz K."/>
            <person name="Drgas O."/>
            <person name="Orlowska M."/>
            <person name="Perlinska-Lenart U."/>
            <person name="Aleksandrzak-Piekarczyk T."/>
            <person name="Szatraj K."/>
            <person name="Zielenkiewicz U."/>
            <person name="Pilsyk S."/>
            <person name="Malc E."/>
            <person name="Mieczkowski P."/>
            <person name="Kruszewska J.S."/>
            <person name="Biernat P."/>
            <person name="Pawlowska J."/>
        </authorList>
    </citation>
    <scope>NUCLEOTIDE SEQUENCE</scope>
    <source>
        <strain evidence="11">WA0000018081</strain>
    </source>
</reference>
<evidence type="ECO:0000256" key="9">
    <source>
        <dbReference type="SAM" id="SignalP"/>
    </source>
</evidence>
<keyword evidence="4" id="KW-0472">Membrane</keyword>
<keyword evidence="3 9" id="KW-0732">Signal</keyword>
<evidence type="ECO:0000256" key="3">
    <source>
        <dbReference type="ARBA" id="ARBA00022729"/>
    </source>
</evidence>
<evidence type="ECO:0000256" key="8">
    <source>
        <dbReference type="SAM" id="MobiDB-lite"/>
    </source>
</evidence>
<comment type="caution">
    <text evidence="11">The sequence shown here is derived from an EMBL/GenBank/DDBJ whole genome shotgun (WGS) entry which is preliminary data.</text>
</comment>
<sequence>MTNRLLSLLAITLISMQSIALAHFTMTYPSSRGFDTLKEPLAPCGGYDTLSAQRVQMPLKSSFIQIDSGHTAYTFVVYALLKNDPVNPDFIPSNLVQVAQGGRSYPEGACLPLTFSESVQANTNVTLQVVYNGGDGLLYQCVDALLVDSAPSFDVSKCVNADGSSKETTSENPSEPTTTPNQGSSLQIAYSLTFIVAVCISFLLV</sequence>
<name>A0A8H7SGM3_9FUNG</name>
<dbReference type="PANTHER" id="PTHR34992">
    <property type="entry name" value="HYPHAL ANASTAMOSIS-7 PROTEIN"/>
    <property type="match status" value="1"/>
</dbReference>
<evidence type="ECO:0000256" key="5">
    <source>
        <dbReference type="ARBA" id="ARBA00023180"/>
    </source>
</evidence>
<proteinExistence type="predicted"/>
<dbReference type="Pfam" id="PF20238">
    <property type="entry name" value="BIM1-like_dom"/>
    <property type="match status" value="1"/>
</dbReference>
<feature type="compositionally biased region" description="Low complexity" evidence="8">
    <location>
        <begin position="170"/>
        <end position="181"/>
    </location>
</feature>
<keyword evidence="2" id="KW-1003">Cell membrane</keyword>
<accession>A0A8H7SGM3</accession>
<evidence type="ECO:0000256" key="7">
    <source>
        <dbReference type="ARBA" id="ARBA00037868"/>
    </source>
</evidence>
<dbReference type="CDD" id="cd21176">
    <property type="entry name" value="LPMO_auxiliary-like"/>
    <property type="match status" value="1"/>
</dbReference>
<protein>
    <recommendedName>
        <fullName evidence="10">Copper acquisition factor BIM1-like domain-containing protein</fullName>
    </recommendedName>
</protein>
<comment type="subcellular location">
    <subcellularLocation>
        <location evidence="1">Cell membrane</location>
    </subcellularLocation>
    <subcellularLocation>
        <location evidence="7">Endomembrane system</location>
        <topology evidence="7">Lipid-anchor</topology>
    </subcellularLocation>
</comment>
<dbReference type="AlphaFoldDB" id="A0A8H7SGM3"/>
<organism evidence="11 12">
    <name type="scientific">Thamnidium elegans</name>
    <dbReference type="NCBI Taxonomy" id="101142"/>
    <lineage>
        <taxon>Eukaryota</taxon>
        <taxon>Fungi</taxon>
        <taxon>Fungi incertae sedis</taxon>
        <taxon>Mucoromycota</taxon>
        <taxon>Mucoromycotina</taxon>
        <taxon>Mucoromycetes</taxon>
        <taxon>Mucorales</taxon>
        <taxon>Mucorineae</taxon>
        <taxon>Mucoraceae</taxon>
        <taxon>Thamnidium</taxon>
    </lineage>
</organism>
<evidence type="ECO:0000256" key="4">
    <source>
        <dbReference type="ARBA" id="ARBA00023136"/>
    </source>
</evidence>
<evidence type="ECO:0000256" key="6">
    <source>
        <dbReference type="ARBA" id="ARBA00023288"/>
    </source>
</evidence>
<dbReference type="GO" id="GO:0012505">
    <property type="term" value="C:endomembrane system"/>
    <property type="evidence" value="ECO:0007669"/>
    <property type="project" value="UniProtKB-SubCell"/>
</dbReference>